<name>A0ABN7W9X2_GIGMA</name>
<dbReference type="Proteomes" id="UP000789901">
    <property type="component" value="Unassembled WGS sequence"/>
</dbReference>
<organism evidence="1 2">
    <name type="scientific">Gigaspora margarita</name>
    <dbReference type="NCBI Taxonomy" id="4874"/>
    <lineage>
        <taxon>Eukaryota</taxon>
        <taxon>Fungi</taxon>
        <taxon>Fungi incertae sedis</taxon>
        <taxon>Mucoromycota</taxon>
        <taxon>Glomeromycotina</taxon>
        <taxon>Glomeromycetes</taxon>
        <taxon>Diversisporales</taxon>
        <taxon>Gigasporaceae</taxon>
        <taxon>Gigaspora</taxon>
    </lineage>
</organism>
<sequence length="109" mass="12461">MAYILQLTQPWFSSSHTVIGDSWFSSPKLCIALMQNGLYGIFHIKKRHGWPINYPQDMVEKLDTSIIAKADEVECVVKNNTGSTTIKFTRPKVFYEYSQAKGVMDINNQ</sequence>
<proteinExistence type="predicted"/>
<evidence type="ECO:0000313" key="2">
    <source>
        <dbReference type="Proteomes" id="UP000789901"/>
    </source>
</evidence>
<keyword evidence="2" id="KW-1185">Reference proteome</keyword>
<protein>
    <submittedName>
        <fullName evidence="1">35253_t:CDS:1</fullName>
    </submittedName>
</protein>
<reference evidence="1 2" key="1">
    <citation type="submission" date="2021-06" db="EMBL/GenBank/DDBJ databases">
        <authorList>
            <person name="Kallberg Y."/>
            <person name="Tangrot J."/>
            <person name="Rosling A."/>
        </authorList>
    </citation>
    <scope>NUCLEOTIDE SEQUENCE [LARGE SCALE GENOMIC DNA]</scope>
    <source>
        <strain evidence="1 2">120-4 pot B 10/14</strain>
    </source>
</reference>
<feature type="non-terminal residue" evidence="1">
    <location>
        <position position="109"/>
    </location>
</feature>
<gene>
    <name evidence="1" type="ORF">GMARGA_LOCUS28231</name>
</gene>
<comment type="caution">
    <text evidence="1">The sequence shown here is derived from an EMBL/GenBank/DDBJ whole genome shotgun (WGS) entry which is preliminary data.</text>
</comment>
<evidence type="ECO:0000313" key="1">
    <source>
        <dbReference type="EMBL" id="CAG8823030.1"/>
    </source>
</evidence>
<dbReference type="EMBL" id="CAJVQB010035775">
    <property type="protein sequence ID" value="CAG8823030.1"/>
    <property type="molecule type" value="Genomic_DNA"/>
</dbReference>
<accession>A0ABN7W9X2</accession>